<sequence length="70" mass="8042">MSFSSIRMTQYLIEDLPVLSDIEVTVAVPAPVREVYLAPQGMKLPFHQENGRVHYTLPPWSCHQMVVLQF</sequence>
<evidence type="ECO:0000313" key="1">
    <source>
        <dbReference type="EMBL" id="MEA3569742.1"/>
    </source>
</evidence>
<accession>A0ABU5PIR1</accession>
<gene>
    <name evidence="1" type="ORF">U9M73_06985</name>
</gene>
<dbReference type="EMBL" id="JAYERP010000001">
    <property type="protein sequence ID" value="MEA3569742.1"/>
    <property type="molecule type" value="Genomic_DNA"/>
</dbReference>
<reference evidence="1 2" key="1">
    <citation type="submission" date="2023-12" db="EMBL/GenBank/DDBJ databases">
        <title>Whole genome sequencing of Paenibacillus phoenicis isolated from the Phoenix Mars Lander spacecraft assembly facility.</title>
        <authorList>
            <person name="Garcia A."/>
            <person name="Venkateswaran K."/>
        </authorList>
    </citation>
    <scope>NUCLEOTIDE SEQUENCE [LARGE SCALE GENOMIC DNA]</scope>
    <source>
        <strain evidence="1 2">3PO2SA</strain>
    </source>
</reference>
<protein>
    <submittedName>
        <fullName evidence="1">Uncharacterized protein</fullName>
    </submittedName>
</protein>
<name>A0ABU5PIR1_9BACL</name>
<keyword evidence="2" id="KW-1185">Reference proteome</keyword>
<evidence type="ECO:0000313" key="2">
    <source>
        <dbReference type="Proteomes" id="UP001292216"/>
    </source>
</evidence>
<dbReference type="RefSeq" id="WP_260070784.1">
    <property type="nucleotide sequence ID" value="NZ_CBCSKM010000003.1"/>
</dbReference>
<organism evidence="1 2">
    <name type="scientific">Paenibacillus phoenicis</name>
    <dbReference type="NCBI Taxonomy" id="554117"/>
    <lineage>
        <taxon>Bacteria</taxon>
        <taxon>Bacillati</taxon>
        <taxon>Bacillota</taxon>
        <taxon>Bacilli</taxon>
        <taxon>Bacillales</taxon>
        <taxon>Paenibacillaceae</taxon>
        <taxon>Paenibacillus</taxon>
    </lineage>
</organism>
<dbReference type="Proteomes" id="UP001292216">
    <property type="component" value="Unassembled WGS sequence"/>
</dbReference>
<proteinExistence type="predicted"/>
<comment type="caution">
    <text evidence="1">The sequence shown here is derived from an EMBL/GenBank/DDBJ whole genome shotgun (WGS) entry which is preliminary data.</text>
</comment>